<dbReference type="Pfam" id="PF01521">
    <property type="entry name" value="Fe-S_biosyn"/>
    <property type="match status" value="1"/>
</dbReference>
<dbReference type="InterPro" id="IPR000361">
    <property type="entry name" value="ATAP_core_dom"/>
</dbReference>
<dbReference type="PROSITE" id="PS01152">
    <property type="entry name" value="HESB"/>
    <property type="match status" value="1"/>
</dbReference>
<dbReference type="PANTHER" id="PTHR47265:SF1">
    <property type="entry name" value="IRON-SULFUR ASSEMBLY PROTEIN ISCA, CHLOROPLASTIC"/>
    <property type="match status" value="1"/>
</dbReference>
<proteinExistence type="predicted"/>
<organism evidence="2 3">
    <name type="scientific">Elliptochloris bilobata</name>
    <dbReference type="NCBI Taxonomy" id="381761"/>
    <lineage>
        <taxon>Eukaryota</taxon>
        <taxon>Viridiplantae</taxon>
        <taxon>Chlorophyta</taxon>
        <taxon>core chlorophytes</taxon>
        <taxon>Trebouxiophyceae</taxon>
        <taxon>Trebouxiophyceae incertae sedis</taxon>
        <taxon>Elliptochloris clade</taxon>
        <taxon>Elliptochloris</taxon>
    </lineage>
</organism>
<dbReference type="EMBL" id="JALJOU010000002">
    <property type="protein sequence ID" value="KAK9845859.1"/>
    <property type="molecule type" value="Genomic_DNA"/>
</dbReference>
<dbReference type="NCBIfam" id="TIGR00049">
    <property type="entry name" value="iron-sulfur cluster assembly accessory protein"/>
    <property type="match status" value="1"/>
</dbReference>
<dbReference type="Gene3D" id="2.60.300.12">
    <property type="entry name" value="HesB-like domain"/>
    <property type="match status" value="1"/>
</dbReference>
<dbReference type="GO" id="GO:0030674">
    <property type="term" value="F:protein-macromolecule adaptor activity"/>
    <property type="evidence" value="ECO:0007669"/>
    <property type="project" value="TreeGrafter"/>
</dbReference>
<dbReference type="InterPro" id="IPR017870">
    <property type="entry name" value="FeS_cluster_insertion_CS"/>
</dbReference>
<dbReference type="Proteomes" id="UP001445335">
    <property type="component" value="Unassembled WGS sequence"/>
</dbReference>
<evidence type="ECO:0000313" key="3">
    <source>
        <dbReference type="Proteomes" id="UP001445335"/>
    </source>
</evidence>
<dbReference type="AlphaFoldDB" id="A0AAW1SIR0"/>
<accession>A0AAW1SIR0</accession>
<dbReference type="GO" id="GO:0016226">
    <property type="term" value="P:iron-sulfur cluster assembly"/>
    <property type="evidence" value="ECO:0007669"/>
    <property type="project" value="InterPro"/>
</dbReference>
<dbReference type="GO" id="GO:0051536">
    <property type="term" value="F:iron-sulfur cluster binding"/>
    <property type="evidence" value="ECO:0007669"/>
    <property type="project" value="InterPro"/>
</dbReference>
<dbReference type="InterPro" id="IPR016092">
    <property type="entry name" value="ATAP"/>
</dbReference>
<dbReference type="InterPro" id="IPR035903">
    <property type="entry name" value="HesB-like_dom_sf"/>
</dbReference>
<protein>
    <recommendedName>
        <fullName evidence="1">Core domain-containing protein</fullName>
    </recommendedName>
</protein>
<evidence type="ECO:0000313" key="2">
    <source>
        <dbReference type="EMBL" id="KAK9845859.1"/>
    </source>
</evidence>
<sequence>MGVKSGGCSGMSYHMDFEEEANVREEDAVMEYEGGFRLVCDAKSLLYLFGMELDWSSALVGGGFQFKNPNASASCGCGKSFGV</sequence>
<dbReference type="InterPro" id="IPR031108">
    <property type="entry name" value="IscA_plant_cyanobact"/>
</dbReference>
<feature type="domain" description="Core" evidence="1">
    <location>
        <begin position="4"/>
        <end position="79"/>
    </location>
</feature>
<comment type="caution">
    <text evidence="2">The sequence shown here is derived from an EMBL/GenBank/DDBJ whole genome shotgun (WGS) entry which is preliminary data.</text>
</comment>
<name>A0AAW1SIR0_9CHLO</name>
<keyword evidence="3" id="KW-1185">Reference proteome</keyword>
<gene>
    <name evidence="2" type="ORF">WJX81_004463</name>
</gene>
<reference evidence="2 3" key="1">
    <citation type="journal article" date="2024" name="Nat. Commun.">
        <title>Phylogenomics reveals the evolutionary origins of lichenization in chlorophyte algae.</title>
        <authorList>
            <person name="Puginier C."/>
            <person name="Libourel C."/>
            <person name="Otte J."/>
            <person name="Skaloud P."/>
            <person name="Haon M."/>
            <person name="Grisel S."/>
            <person name="Petersen M."/>
            <person name="Berrin J.G."/>
            <person name="Delaux P.M."/>
            <person name="Dal Grande F."/>
            <person name="Keller J."/>
        </authorList>
    </citation>
    <scope>NUCLEOTIDE SEQUENCE [LARGE SCALE GENOMIC DNA]</scope>
    <source>
        <strain evidence="2 3">SAG 245.80</strain>
    </source>
</reference>
<dbReference type="GO" id="GO:0009570">
    <property type="term" value="C:chloroplast stroma"/>
    <property type="evidence" value="ECO:0007669"/>
    <property type="project" value="TreeGrafter"/>
</dbReference>
<evidence type="ECO:0000259" key="1">
    <source>
        <dbReference type="Pfam" id="PF01521"/>
    </source>
</evidence>
<dbReference type="PANTHER" id="PTHR47265">
    <property type="entry name" value="IRON-SULFUR ASSEMBLY PROTEIN ISCA, CHLOROPLASTIC"/>
    <property type="match status" value="1"/>
</dbReference>
<dbReference type="SUPFAM" id="SSF89360">
    <property type="entry name" value="HesB-like domain"/>
    <property type="match status" value="1"/>
</dbReference>